<proteinExistence type="predicted"/>
<dbReference type="SUPFAM" id="SSF46785">
    <property type="entry name" value="Winged helix' DNA-binding domain"/>
    <property type="match status" value="1"/>
</dbReference>
<keyword evidence="2" id="KW-1185">Reference proteome</keyword>
<name>A0A285NTG9_NATPI</name>
<reference evidence="1 2" key="1">
    <citation type="submission" date="2017-09" db="EMBL/GenBank/DDBJ databases">
        <authorList>
            <person name="Ehlers B."/>
            <person name="Leendertz F.H."/>
        </authorList>
    </citation>
    <scope>NUCLEOTIDE SEQUENCE [LARGE SCALE GENOMIC DNA]</scope>
    <source>
        <strain evidence="1 2">DSM 27208</strain>
    </source>
</reference>
<evidence type="ECO:0000313" key="1">
    <source>
        <dbReference type="EMBL" id="SNZ12802.1"/>
    </source>
</evidence>
<accession>A0A285NTG9</accession>
<dbReference type="InterPro" id="IPR036390">
    <property type="entry name" value="WH_DNA-bd_sf"/>
</dbReference>
<dbReference type="Gene3D" id="1.10.10.10">
    <property type="entry name" value="Winged helix-like DNA-binding domain superfamily/Winged helix DNA-binding domain"/>
    <property type="match status" value="1"/>
</dbReference>
<dbReference type="InterPro" id="IPR036388">
    <property type="entry name" value="WH-like_DNA-bd_sf"/>
</dbReference>
<gene>
    <name evidence="1" type="ORF">SAMN06269185_1932</name>
</gene>
<organism evidence="1 2">
    <name type="scientific">Natronoarchaeum philippinense</name>
    <dbReference type="NCBI Taxonomy" id="558529"/>
    <lineage>
        <taxon>Archaea</taxon>
        <taxon>Methanobacteriati</taxon>
        <taxon>Methanobacteriota</taxon>
        <taxon>Stenosarchaea group</taxon>
        <taxon>Halobacteria</taxon>
        <taxon>Halobacteriales</taxon>
        <taxon>Natronoarchaeaceae</taxon>
    </lineage>
</organism>
<dbReference type="EMBL" id="OBEJ01000002">
    <property type="protein sequence ID" value="SNZ12802.1"/>
    <property type="molecule type" value="Genomic_DNA"/>
</dbReference>
<dbReference type="Proteomes" id="UP000219453">
    <property type="component" value="Unassembled WGS sequence"/>
</dbReference>
<protein>
    <recommendedName>
        <fullName evidence="3">Transcriptional regulator</fullName>
    </recommendedName>
</protein>
<dbReference type="OrthoDB" id="74749at2157"/>
<dbReference type="RefSeq" id="WP_097008852.1">
    <property type="nucleotide sequence ID" value="NZ_OBEJ01000002.1"/>
</dbReference>
<evidence type="ECO:0008006" key="3">
    <source>
        <dbReference type="Google" id="ProtNLM"/>
    </source>
</evidence>
<evidence type="ECO:0000313" key="2">
    <source>
        <dbReference type="Proteomes" id="UP000219453"/>
    </source>
</evidence>
<sequence length="84" mass="9775">MDVDEYAWIKASNYRENILVAIGEKPRTPKELAEMNEYYLSHVSNVLSDLNDHGLAECITPDRNKGRLWQVTQKGEEMVEDIHR</sequence>
<dbReference type="AlphaFoldDB" id="A0A285NTG9"/>